<feature type="transmembrane region" description="Helical" evidence="8">
    <location>
        <begin position="12"/>
        <end position="31"/>
    </location>
</feature>
<dbReference type="Pfam" id="PF13303">
    <property type="entry name" value="PTS_EIIC_2"/>
    <property type="match status" value="1"/>
</dbReference>
<reference evidence="11" key="2">
    <citation type="submission" date="2018-03" db="EMBL/GenBank/DDBJ databases">
        <authorList>
            <person name="Keele B.F."/>
        </authorList>
    </citation>
    <scope>NUCLEOTIDE SEQUENCE</scope>
    <source>
        <strain evidence="11">SNUC 4337</strain>
    </source>
</reference>
<evidence type="ECO:0000256" key="8">
    <source>
        <dbReference type="SAM" id="Phobius"/>
    </source>
</evidence>
<evidence type="ECO:0000256" key="2">
    <source>
        <dbReference type="ARBA" id="ARBA00022448"/>
    </source>
</evidence>
<dbReference type="InterPro" id="IPR003352">
    <property type="entry name" value="PTS_EIIC"/>
</dbReference>
<keyword evidence="6 8" id="KW-1133">Transmembrane helix</keyword>
<gene>
    <name evidence="11" type="ORF">BUZ61_11710</name>
    <name evidence="10" type="ORF">J3T88_03140</name>
    <name evidence="12" type="ORF">NCTC13834_00418</name>
</gene>
<reference evidence="11 13" key="1">
    <citation type="journal article" date="2016" name="Front. Microbiol.">
        <title>Comprehensive Phylogenetic Analysis of Bovine Non-aureus Staphylococci Species Based on Whole-Genome Sequencing.</title>
        <authorList>
            <person name="Naushad S."/>
            <person name="Barkema H.W."/>
            <person name="Luby C."/>
            <person name="Condas L.A."/>
            <person name="Nobrega D.B."/>
            <person name="Carson D.A."/>
            <person name="De Buck J."/>
        </authorList>
    </citation>
    <scope>NUCLEOTIDE SEQUENCE [LARGE SCALE GENOMIC DNA]</scope>
    <source>
        <strain evidence="11 13">SNUC 4337</strain>
    </source>
</reference>
<keyword evidence="3" id="KW-1003">Cell membrane</keyword>
<sequence>MIKVSPKQFINNVLSGVAIAIVAGLIPNAILGELFKFLAPKHDIFETLLQVVLGIQFTVPLLVGALIAMRFSLTPLATAVVASAAFVGSGVAQFKNGVWMLAGVGDLINTMITAAIAVFFILVIGERFGSLTLIILPTIVGVISGLIGITILPYVQMITTGIGNLVNTFTELQPILMSMLIALVFSFLIISPISTVATALAIGISGLAAGSASLGIVACEGVLVAGTLKVNRSGVPLTIFLGGVKMMIPNMVRHPIILLPIFTNALITGFFGALLGIAGTKESAGFGIIGLVGPISAFRHIEASLLLNLVIVFIAFFVVPFIIGYLINVFYMRVLKLYHQDIFKFLA</sequence>
<evidence type="ECO:0000256" key="6">
    <source>
        <dbReference type="ARBA" id="ARBA00022989"/>
    </source>
</evidence>
<accession>A0A291JIC7</accession>
<feature type="transmembrane region" description="Helical" evidence="8">
    <location>
        <begin position="100"/>
        <end position="124"/>
    </location>
</feature>
<dbReference type="AlphaFoldDB" id="A0A291JIC7"/>
<protein>
    <submittedName>
        <fullName evidence="11">PTS transporter subunit IIC</fullName>
    </submittedName>
    <submittedName>
        <fullName evidence="12">Regulatory protein</fullName>
    </submittedName>
</protein>
<dbReference type="Proteomes" id="UP000240400">
    <property type="component" value="Unassembled WGS sequence"/>
</dbReference>
<feature type="transmembrane region" description="Helical" evidence="8">
    <location>
        <begin position="207"/>
        <end position="228"/>
    </location>
</feature>
<proteinExistence type="predicted"/>
<dbReference type="EMBL" id="UHDS01000001">
    <property type="protein sequence ID" value="SUM54134.1"/>
    <property type="molecule type" value="Genomic_DNA"/>
</dbReference>
<evidence type="ECO:0000313" key="15">
    <source>
        <dbReference type="Proteomes" id="UP000664081"/>
    </source>
</evidence>
<dbReference type="GO" id="GO:0009401">
    <property type="term" value="P:phosphoenolpyruvate-dependent sugar phosphotransferase system"/>
    <property type="evidence" value="ECO:0007669"/>
    <property type="project" value="InterPro"/>
</dbReference>
<evidence type="ECO:0000313" key="12">
    <source>
        <dbReference type="EMBL" id="SUM54134.1"/>
    </source>
</evidence>
<organism evidence="11 13">
    <name type="scientific">Staphylococcus nepalensis</name>
    <dbReference type="NCBI Taxonomy" id="214473"/>
    <lineage>
        <taxon>Bacteria</taxon>
        <taxon>Bacillati</taxon>
        <taxon>Bacillota</taxon>
        <taxon>Bacilli</taxon>
        <taxon>Bacillales</taxon>
        <taxon>Staphylococcaceae</taxon>
        <taxon>Staphylococcus</taxon>
    </lineage>
</organism>
<dbReference type="EMBL" id="PZHR01000086">
    <property type="protein sequence ID" value="PTK57837.1"/>
    <property type="molecule type" value="Genomic_DNA"/>
</dbReference>
<keyword evidence="7 8" id="KW-0472">Membrane</keyword>
<dbReference type="Proteomes" id="UP000664081">
    <property type="component" value="Unassembled WGS sequence"/>
</dbReference>
<feature type="transmembrane region" description="Helical" evidence="8">
    <location>
        <begin position="307"/>
        <end position="331"/>
    </location>
</feature>
<dbReference type="GeneID" id="66775826"/>
<evidence type="ECO:0000259" key="9">
    <source>
        <dbReference type="Pfam" id="PF13303"/>
    </source>
</evidence>
<name>A0A291JIC7_9STAP</name>
<keyword evidence="4" id="KW-0762">Sugar transport</keyword>
<feature type="transmembrane region" description="Helical" evidence="8">
    <location>
        <begin position="76"/>
        <end position="94"/>
    </location>
</feature>
<reference evidence="12 14" key="3">
    <citation type="submission" date="2018-06" db="EMBL/GenBank/DDBJ databases">
        <authorList>
            <consortium name="Pathogen Informatics"/>
            <person name="Doyle S."/>
        </authorList>
    </citation>
    <scope>NUCLEOTIDE SEQUENCE [LARGE SCALE GENOMIC DNA]</scope>
    <source>
        <strain evidence="12 14">NCTC13834</strain>
    </source>
</reference>
<comment type="subcellular location">
    <subcellularLocation>
        <location evidence="1">Cell membrane</location>
        <topology evidence="1">Multi-pass membrane protein</topology>
    </subcellularLocation>
</comment>
<feature type="domain" description="Phosphotransferase system EIIC" evidence="9">
    <location>
        <begin position="12"/>
        <end position="344"/>
    </location>
</feature>
<dbReference type="OrthoDB" id="396983at2"/>
<dbReference type="GO" id="GO:0008982">
    <property type="term" value="F:protein-N(PI)-phosphohistidine-sugar phosphotransferase activity"/>
    <property type="evidence" value="ECO:0007669"/>
    <property type="project" value="InterPro"/>
</dbReference>
<feature type="transmembrane region" description="Helical" evidence="8">
    <location>
        <begin position="256"/>
        <end position="277"/>
    </location>
</feature>
<keyword evidence="2" id="KW-0813">Transport</keyword>
<feature type="transmembrane region" description="Helical" evidence="8">
    <location>
        <begin position="175"/>
        <end position="200"/>
    </location>
</feature>
<dbReference type="RefSeq" id="WP_096808350.1">
    <property type="nucleotide sequence ID" value="NZ_BMCF01000001.1"/>
</dbReference>
<dbReference type="EMBL" id="JAFNLT010000002">
    <property type="protein sequence ID" value="MBO1226317.1"/>
    <property type="molecule type" value="Genomic_DNA"/>
</dbReference>
<dbReference type="GO" id="GO:0005886">
    <property type="term" value="C:plasma membrane"/>
    <property type="evidence" value="ECO:0007669"/>
    <property type="project" value="UniProtKB-SubCell"/>
</dbReference>
<dbReference type="KEGG" id="snl:BJD96_01905"/>
<evidence type="ECO:0000256" key="1">
    <source>
        <dbReference type="ARBA" id="ARBA00004651"/>
    </source>
</evidence>
<keyword evidence="15" id="KW-1185">Reference proteome</keyword>
<evidence type="ECO:0000256" key="5">
    <source>
        <dbReference type="ARBA" id="ARBA00022692"/>
    </source>
</evidence>
<feature type="transmembrane region" description="Helical" evidence="8">
    <location>
        <begin position="131"/>
        <end position="155"/>
    </location>
</feature>
<evidence type="ECO:0000256" key="7">
    <source>
        <dbReference type="ARBA" id="ARBA00023136"/>
    </source>
</evidence>
<dbReference type="Proteomes" id="UP000254412">
    <property type="component" value="Unassembled WGS sequence"/>
</dbReference>
<evidence type="ECO:0000313" key="11">
    <source>
        <dbReference type="EMBL" id="PTK57837.1"/>
    </source>
</evidence>
<evidence type="ECO:0000313" key="13">
    <source>
        <dbReference type="Proteomes" id="UP000240400"/>
    </source>
</evidence>
<evidence type="ECO:0000256" key="3">
    <source>
        <dbReference type="ARBA" id="ARBA00022475"/>
    </source>
</evidence>
<reference evidence="10 15" key="4">
    <citation type="submission" date="2021-03" db="EMBL/GenBank/DDBJ databases">
        <title>Staphylococci and Mammaliicocci in bats.</title>
        <authorList>
            <person name="Fountain K."/>
        </authorList>
    </citation>
    <scope>NUCLEOTIDE SEQUENCE [LARGE SCALE GENOMIC DNA]</scope>
    <source>
        <strain evidence="10 15">18_1_E_SW</strain>
    </source>
</reference>
<evidence type="ECO:0000256" key="4">
    <source>
        <dbReference type="ARBA" id="ARBA00022597"/>
    </source>
</evidence>
<evidence type="ECO:0000313" key="14">
    <source>
        <dbReference type="Proteomes" id="UP000254412"/>
    </source>
</evidence>
<evidence type="ECO:0000313" key="10">
    <source>
        <dbReference type="EMBL" id="MBO1226317.1"/>
    </source>
</evidence>
<keyword evidence="5 8" id="KW-0812">Transmembrane</keyword>